<evidence type="ECO:0000313" key="2">
    <source>
        <dbReference type="EMBL" id="VXC26014.1"/>
    </source>
</evidence>
<proteinExistence type="predicted"/>
<feature type="transmembrane region" description="Helical" evidence="1">
    <location>
        <begin position="20"/>
        <end position="40"/>
    </location>
</feature>
<evidence type="ECO:0000313" key="3">
    <source>
        <dbReference type="Proteomes" id="UP000433737"/>
    </source>
</evidence>
<protein>
    <submittedName>
        <fullName evidence="2">Uncharacterized protein</fullName>
    </submittedName>
</protein>
<organism evidence="2 3">
    <name type="scientific">Pantoea brenneri</name>
    <dbReference type="NCBI Taxonomy" id="472694"/>
    <lineage>
        <taxon>Bacteria</taxon>
        <taxon>Pseudomonadati</taxon>
        <taxon>Pseudomonadota</taxon>
        <taxon>Gammaproteobacteria</taxon>
        <taxon>Enterobacterales</taxon>
        <taxon>Erwiniaceae</taxon>
        <taxon>Pantoea</taxon>
    </lineage>
</organism>
<comment type="caution">
    <text evidence="2">The sequence shown here is derived from an EMBL/GenBank/DDBJ whole genome shotgun (WGS) entry which is preliminary data.</text>
</comment>
<feature type="transmembrane region" description="Helical" evidence="1">
    <location>
        <begin position="170"/>
        <end position="189"/>
    </location>
</feature>
<keyword evidence="1" id="KW-1133">Transmembrane helix</keyword>
<accession>A0AAX3J9B6</accession>
<gene>
    <name evidence="2" type="ORF">PANT111_30054</name>
</gene>
<dbReference type="Proteomes" id="UP000433737">
    <property type="component" value="Unassembled WGS sequence"/>
</dbReference>
<sequence length="221" mass="25061">MNASIIDNIGKIISIFDHSPLYLALTFALVTFFCFFRWLFKDLKIEHVFRHTLNSKIKSLKNAIKDGMIDKGQAAHFKQRYATLLNQKVYGVKNGVIQQEVIGIIDNSSEITDFRYFATHQYVLSVDAHGRLYFNKDKIKARAFDAFGLLVIGLSIMAIGVLVISASLAFGLVIFCPGLLLYFAGLDHFPAKQGMRKRAEKEIEKYYQNYEGCDGSKTVKK</sequence>
<keyword evidence="1" id="KW-0812">Transmembrane</keyword>
<dbReference type="AlphaFoldDB" id="A0AAX3J9B6"/>
<keyword evidence="1" id="KW-0472">Membrane</keyword>
<dbReference type="EMBL" id="CABWMH010000023">
    <property type="protein sequence ID" value="VXC26014.1"/>
    <property type="molecule type" value="Genomic_DNA"/>
</dbReference>
<evidence type="ECO:0000256" key="1">
    <source>
        <dbReference type="SAM" id="Phobius"/>
    </source>
</evidence>
<feature type="transmembrane region" description="Helical" evidence="1">
    <location>
        <begin position="143"/>
        <end position="164"/>
    </location>
</feature>
<reference evidence="2 3" key="1">
    <citation type="submission" date="2019-10" db="EMBL/GenBank/DDBJ databases">
        <authorList>
            <person name="Karimi E."/>
        </authorList>
    </citation>
    <scope>NUCLEOTIDE SEQUENCE [LARGE SCALE GENOMIC DNA]</scope>
    <source>
        <strain evidence="2">Pantoea sp. 111</strain>
    </source>
</reference>
<dbReference type="RefSeq" id="WP_159222778.1">
    <property type="nucleotide sequence ID" value="NZ_JAOCKV010000009.1"/>
</dbReference>
<name>A0AAX3J9B6_9GAMM</name>